<reference evidence="2" key="2">
    <citation type="submission" date="2023-06" db="EMBL/GenBank/DDBJ databases">
        <authorList>
            <consortium name="Lawrence Berkeley National Laboratory"/>
            <person name="Haridas S."/>
            <person name="Hensen N."/>
            <person name="Bonometti L."/>
            <person name="Westerberg I."/>
            <person name="Brannstrom I.O."/>
            <person name="Guillou S."/>
            <person name="Cros-Aarteil S."/>
            <person name="Calhoun S."/>
            <person name="Kuo A."/>
            <person name="Mondo S."/>
            <person name="Pangilinan J."/>
            <person name="Riley R."/>
            <person name="Labutti K."/>
            <person name="Andreopoulos B."/>
            <person name="Lipzen A."/>
            <person name="Chen C."/>
            <person name="Yanf M."/>
            <person name="Daum C."/>
            <person name="Ng V."/>
            <person name="Clum A."/>
            <person name="Steindorff A."/>
            <person name="Ohm R."/>
            <person name="Martin F."/>
            <person name="Silar P."/>
            <person name="Natvig D."/>
            <person name="Lalanne C."/>
            <person name="Gautier V."/>
            <person name="Ament-Velasquez S.L."/>
            <person name="Kruys A."/>
            <person name="Hutchinson M.I."/>
            <person name="Powell A.J."/>
            <person name="Barry K."/>
            <person name="Miller A.N."/>
            <person name="Grigoriev I.V."/>
            <person name="Debuchy R."/>
            <person name="Gladieux P."/>
            <person name="Thoren M.H."/>
            <person name="Johannesson H."/>
        </authorList>
    </citation>
    <scope>NUCLEOTIDE SEQUENCE</scope>
    <source>
        <strain evidence="2">CBS 118394</strain>
    </source>
</reference>
<dbReference type="InterPro" id="IPR027417">
    <property type="entry name" value="P-loop_NTPase"/>
</dbReference>
<reference evidence="2" key="1">
    <citation type="journal article" date="2023" name="Mol. Phylogenet. Evol.">
        <title>Genome-scale phylogeny and comparative genomics of the fungal order Sordariales.</title>
        <authorList>
            <person name="Hensen N."/>
            <person name="Bonometti L."/>
            <person name="Westerberg I."/>
            <person name="Brannstrom I.O."/>
            <person name="Guillou S."/>
            <person name="Cros-Aarteil S."/>
            <person name="Calhoun S."/>
            <person name="Haridas S."/>
            <person name="Kuo A."/>
            <person name="Mondo S."/>
            <person name="Pangilinan J."/>
            <person name="Riley R."/>
            <person name="LaButti K."/>
            <person name="Andreopoulos B."/>
            <person name="Lipzen A."/>
            <person name="Chen C."/>
            <person name="Yan M."/>
            <person name="Daum C."/>
            <person name="Ng V."/>
            <person name="Clum A."/>
            <person name="Steindorff A."/>
            <person name="Ohm R.A."/>
            <person name="Martin F."/>
            <person name="Silar P."/>
            <person name="Natvig D.O."/>
            <person name="Lalanne C."/>
            <person name="Gautier V."/>
            <person name="Ament-Velasquez S.L."/>
            <person name="Kruys A."/>
            <person name="Hutchinson M.I."/>
            <person name="Powell A.J."/>
            <person name="Barry K."/>
            <person name="Miller A.N."/>
            <person name="Grigoriev I.V."/>
            <person name="Debuchy R."/>
            <person name="Gladieux P."/>
            <person name="Hiltunen Thoren M."/>
            <person name="Johannesson H."/>
        </authorList>
    </citation>
    <scope>NUCLEOTIDE SEQUENCE</scope>
    <source>
        <strain evidence="2">CBS 118394</strain>
    </source>
</reference>
<organism evidence="2 3">
    <name type="scientific">Apodospora peruviana</name>
    <dbReference type="NCBI Taxonomy" id="516989"/>
    <lineage>
        <taxon>Eukaryota</taxon>
        <taxon>Fungi</taxon>
        <taxon>Dikarya</taxon>
        <taxon>Ascomycota</taxon>
        <taxon>Pezizomycotina</taxon>
        <taxon>Sordariomycetes</taxon>
        <taxon>Sordariomycetidae</taxon>
        <taxon>Sordariales</taxon>
        <taxon>Lasiosphaeriaceae</taxon>
        <taxon>Apodospora</taxon>
    </lineage>
</organism>
<dbReference type="EMBL" id="JAUEDM010000004">
    <property type="protein sequence ID" value="KAK3318727.1"/>
    <property type="molecule type" value="Genomic_DNA"/>
</dbReference>
<evidence type="ECO:0008006" key="4">
    <source>
        <dbReference type="Google" id="ProtNLM"/>
    </source>
</evidence>
<evidence type="ECO:0000313" key="2">
    <source>
        <dbReference type="EMBL" id="KAK3318727.1"/>
    </source>
</evidence>
<feature type="region of interest" description="Disordered" evidence="1">
    <location>
        <begin position="709"/>
        <end position="730"/>
    </location>
</feature>
<evidence type="ECO:0000313" key="3">
    <source>
        <dbReference type="Proteomes" id="UP001283341"/>
    </source>
</evidence>
<dbReference type="SUPFAM" id="SSF52540">
    <property type="entry name" value="P-loop containing nucleoside triphosphate hydrolases"/>
    <property type="match status" value="1"/>
</dbReference>
<dbReference type="Proteomes" id="UP001283341">
    <property type="component" value="Unassembled WGS sequence"/>
</dbReference>
<proteinExistence type="predicted"/>
<accession>A0AAE0I555</accession>
<evidence type="ECO:0000256" key="1">
    <source>
        <dbReference type="SAM" id="MobiDB-lite"/>
    </source>
</evidence>
<dbReference type="PANTHER" id="PTHR32046">
    <property type="entry name" value="G DOMAIN-CONTAINING PROTEIN"/>
    <property type="match status" value="1"/>
</dbReference>
<dbReference type="AlphaFoldDB" id="A0AAE0I555"/>
<comment type="caution">
    <text evidence="2">The sequence shown here is derived from an EMBL/GenBank/DDBJ whole genome shotgun (WGS) entry which is preliminary data.</text>
</comment>
<protein>
    <recommendedName>
        <fullName evidence="4">G domain-containing protein</fullName>
    </recommendedName>
</protein>
<sequence>MHEVTPFWVLRSLILNRPSQRLPSHSFSQELSTELRCLNQTESFQDKLVLLGADQDLGSSILTGIASVDGFGSYFDHENDDNHPIHAQPIMRCTVTVADEKLDIAVADAQNVANFGAVKDTPATHVVTDVVTGVTWGAQCILTASNEQVSSQDGPSDPENDVAAKFNRLSCTVNSVLNMSNKHDSDIDRYFETFGSFRVSVLSHIKPNNSFLAASFNCCEVFTGKLHKYIASCPDRKDTPISYTLLPLSKLASHGVIKTEDYLGSFTPGQWSPRKYLATSTTSKSCGDHFTNVVSGAKPTRQSFHPTMRLALALKATRRDATHADRLMSFLDDYQSHGDVATPHRIRSITSYSYKMDLADVVSQHGGTYVGYGEPTLNDLRLKNACHEMIILYFSDDDRLMVVVDCDATGNNSRRHTSLSAAAAGSSLRTWLNTVEAWLPNCIMQYKEDTIDRSAISKQVQRRAVKIACPHLDCDQTLACDWICGVCHSIVKYGHVDELFYCGCGAAKIGSWTFKCNDPRHGDRWCTYERSQLLSRLGNLKLFKDLQILIFGETGVGESTWINAYINYLAYDSLHDDLEAPELKWVVPCSFSTQLKDKDDPRGRFVKKDIKIGVCHNEHDGTQGQSATQCASVYTIVINSDTRIRLIDTPGVGDIRGLDQDNKNMADNLRTLRTYNELHGVLILLKPECCPPDSHVSVLHQAAVDSTAPRRGKEHCVGSTNTRGSNYKPGDTLKPLETLLHDYQDVEMGLFEHNVFCFDSESFRFLAARREGIMGNLGDNAHSWDY</sequence>
<dbReference type="Gene3D" id="3.40.50.300">
    <property type="entry name" value="P-loop containing nucleotide triphosphate hydrolases"/>
    <property type="match status" value="1"/>
</dbReference>
<keyword evidence="3" id="KW-1185">Reference proteome</keyword>
<dbReference type="PANTHER" id="PTHR32046:SF11">
    <property type="entry name" value="IMMUNE-ASSOCIATED NUCLEOTIDE-BINDING PROTEIN 10-LIKE"/>
    <property type="match status" value="1"/>
</dbReference>
<name>A0AAE0I555_9PEZI</name>
<gene>
    <name evidence="2" type="ORF">B0H66DRAFT_640073</name>
</gene>